<reference evidence="1" key="2">
    <citation type="journal article" date="2022" name="New Phytol.">
        <title>Evolutionary transition to the ectomycorrhizal habit in the genomes of a hyperdiverse lineage of mushroom-forming fungi.</title>
        <authorList>
            <person name="Looney B."/>
            <person name="Miyauchi S."/>
            <person name="Morin E."/>
            <person name="Drula E."/>
            <person name="Courty P.E."/>
            <person name="Kohler A."/>
            <person name="Kuo A."/>
            <person name="LaButti K."/>
            <person name="Pangilinan J."/>
            <person name="Lipzen A."/>
            <person name="Riley R."/>
            <person name="Andreopoulos W."/>
            <person name="He G."/>
            <person name="Johnson J."/>
            <person name="Nolan M."/>
            <person name="Tritt A."/>
            <person name="Barry K.W."/>
            <person name="Grigoriev I.V."/>
            <person name="Nagy L.G."/>
            <person name="Hibbett D."/>
            <person name="Henrissat B."/>
            <person name="Matheny P.B."/>
            <person name="Labbe J."/>
            <person name="Martin F.M."/>
        </authorList>
    </citation>
    <scope>NUCLEOTIDE SEQUENCE</scope>
    <source>
        <strain evidence="1">FP105234-sp</strain>
    </source>
</reference>
<dbReference type="EMBL" id="MU276018">
    <property type="protein sequence ID" value="KAI0043430.1"/>
    <property type="molecule type" value="Genomic_DNA"/>
</dbReference>
<keyword evidence="2" id="KW-1185">Reference proteome</keyword>
<evidence type="ECO:0000313" key="1">
    <source>
        <dbReference type="EMBL" id="KAI0043430.1"/>
    </source>
</evidence>
<gene>
    <name evidence="1" type="ORF">FA95DRAFT_1584110</name>
</gene>
<comment type="caution">
    <text evidence="1">The sequence shown here is derived from an EMBL/GenBank/DDBJ whole genome shotgun (WGS) entry which is preliminary data.</text>
</comment>
<reference evidence="1" key="1">
    <citation type="submission" date="2021-02" db="EMBL/GenBank/DDBJ databases">
        <authorList>
            <consortium name="DOE Joint Genome Institute"/>
            <person name="Ahrendt S."/>
            <person name="Looney B.P."/>
            <person name="Miyauchi S."/>
            <person name="Morin E."/>
            <person name="Drula E."/>
            <person name="Courty P.E."/>
            <person name="Chicoki N."/>
            <person name="Fauchery L."/>
            <person name="Kohler A."/>
            <person name="Kuo A."/>
            <person name="Labutti K."/>
            <person name="Pangilinan J."/>
            <person name="Lipzen A."/>
            <person name="Riley R."/>
            <person name="Andreopoulos W."/>
            <person name="He G."/>
            <person name="Johnson J."/>
            <person name="Barry K.W."/>
            <person name="Grigoriev I.V."/>
            <person name="Nagy L."/>
            <person name="Hibbett D."/>
            <person name="Henrissat B."/>
            <person name="Matheny P.B."/>
            <person name="Labbe J."/>
            <person name="Martin F."/>
        </authorList>
    </citation>
    <scope>NUCLEOTIDE SEQUENCE</scope>
    <source>
        <strain evidence="1">FP105234-sp</strain>
    </source>
</reference>
<proteinExistence type="predicted"/>
<name>A0ACB8RHD9_9AGAM</name>
<accession>A0ACB8RHD9</accession>
<protein>
    <submittedName>
        <fullName evidence="1">Membrane transporter</fullName>
    </submittedName>
</protein>
<organism evidence="1 2">
    <name type="scientific">Auriscalpium vulgare</name>
    <dbReference type="NCBI Taxonomy" id="40419"/>
    <lineage>
        <taxon>Eukaryota</taxon>
        <taxon>Fungi</taxon>
        <taxon>Dikarya</taxon>
        <taxon>Basidiomycota</taxon>
        <taxon>Agaricomycotina</taxon>
        <taxon>Agaricomycetes</taxon>
        <taxon>Russulales</taxon>
        <taxon>Auriscalpiaceae</taxon>
        <taxon>Auriscalpium</taxon>
    </lineage>
</organism>
<evidence type="ECO:0000313" key="2">
    <source>
        <dbReference type="Proteomes" id="UP000814033"/>
    </source>
</evidence>
<dbReference type="Proteomes" id="UP000814033">
    <property type="component" value="Unassembled WGS sequence"/>
</dbReference>
<sequence length="530" mass="59363">MDYLPRQESDESIVKEKIQTTEQRRHHTVQSNLAALDNVALFAAQADEDEEADPEASARVRRKVDIYLLPLMCCTSQSKLLDITMVNADKICLGESAIMGLMNTVHIDQAQFNWLGAAYYMSYLVFQYPQSRALQYFPVGKWMSFNVFLWSVTLLCHAACKSFASILAIRIMMGICEGAVIPGFMLIIPMFYTRSEQMLRIGVLLFMAGFSIILIGFVSFALLQSASSVLAPWQWLMIITGLLTLLWAVASWFLLPDSPKSAYFLTEKERLIAVKRIIVNQAGVENKHFKKEQFIEVLRDPKTWLFFASVGAISMTNSLTNQRQLIVKQFGFTPIQSTLIGCVDGVVTITVLCAGAALSSLRFGRSGAALATVLPGITGCALVILLPDSDRVGLLFSYWTAFFTIVPYALTLSWVMVVTAGHTKKTTTNAIVMIAYALGSALGPFMWKAEYQPRNRVPWITLGATALFSSLITLTLRLYLARENARRDREAPDTRFDAVYVRAADGGEKRVDKAYLDLTDWQNREFRYPL</sequence>